<feature type="transmembrane region" description="Helical" evidence="5">
    <location>
        <begin position="117"/>
        <end position="144"/>
    </location>
</feature>
<feature type="transmembrane region" description="Helical" evidence="5">
    <location>
        <begin position="41"/>
        <end position="59"/>
    </location>
</feature>
<dbReference type="Pfam" id="PF01061">
    <property type="entry name" value="ABC2_membrane"/>
    <property type="match status" value="1"/>
</dbReference>
<comment type="caution">
    <text evidence="7">The sequence shown here is derived from an EMBL/GenBank/DDBJ whole genome shotgun (WGS) entry which is preliminary data.</text>
</comment>
<organism evidence="7 8">
    <name type="scientific">Dictyobacter alpinus</name>
    <dbReference type="NCBI Taxonomy" id="2014873"/>
    <lineage>
        <taxon>Bacteria</taxon>
        <taxon>Bacillati</taxon>
        <taxon>Chloroflexota</taxon>
        <taxon>Ktedonobacteria</taxon>
        <taxon>Ktedonobacterales</taxon>
        <taxon>Dictyobacteraceae</taxon>
        <taxon>Dictyobacter</taxon>
    </lineage>
</organism>
<evidence type="ECO:0000256" key="5">
    <source>
        <dbReference type="RuleBase" id="RU361157"/>
    </source>
</evidence>
<keyword evidence="5" id="KW-0813">Transport</keyword>
<evidence type="ECO:0000259" key="6">
    <source>
        <dbReference type="PROSITE" id="PS51012"/>
    </source>
</evidence>
<dbReference type="PANTHER" id="PTHR43229:SF2">
    <property type="entry name" value="NODULATION PROTEIN J"/>
    <property type="match status" value="1"/>
</dbReference>
<name>A0A402BJH7_9CHLR</name>
<evidence type="ECO:0000256" key="2">
    <source>
        <dbReference type="ARBA" id="ARBA00022692"/>
    </source>
</evidence>
<dbReference type="GO" id="GO:0140359">
    <property type="term" value="F:ABC-type transporter activity"/>
    <property type="evidence" value="ECO:0007669"/>
    <property type="project" value="InterPro"/>
</dbReference>
<dbReference type="OrthoDB" id="9788252at2"/>
<dbReference type="PROSITE" id="PS51012">
    <property type="entry name" value="ABC_TM2"/>
    <property type="match status" value="1"/>
</dbReference>
<evidence type="ECO:0000256" key="1">
    <source>
        <dbReference type="ARBA" id="ARBA00004141"/>
    </source>
</evidence>
<evidence type="ECO:0000256" key="4">
    <source>
        <dbReference type="ARBA" id="ARBA00023136"/>
    </source>
</evidence>
<feature type="transmembrane region" description="Helical" evidence="5">
    <location>
        <begin position="150"/>
        <end position="175"/>
    </location>
</feature>
<dbReference type="PANTHER" id="PTHR43229">
    <property type="entry name" value="NODULATION PROTEIN J"/>
    <property type="match status" value="1"/>
</dbReference>
<dbReference type="InterPro" id="IPR047817">
    <property type="entry name" value="ABC2_TM_bact-type"/>
</dbReference>
<evidence type="ECO:0000256" key="3">
    <source>
        <dbReference type="ARBA" id="ARBA00022989"/>
    </source>
</evidence>
<dbReference type="InterPro" id="IPR013525">
    <property type="entry name" value="ABC2_TM"/>
</dbReference>
<keyword evidence="5" id="KW-1003">Cell membrane</keyword>
<protein>
    <recommendedName>
        <fullName evidence="5">Transport permease protein</fullName>
    </recommendedName>
</protein>
<gene>
    <name evidence="7" type="ORF">KDA_69790</name>
</gene>
<feature type="transmembrane region" description="Helical" evidence="5">
    <location>
        <begin position="248"/>
        <end position="270"/>
    </location>
</feature>
<keyword evidence="3 5" id="KW-1133">Transmembrane helix</keyword>
<dbReference type="InterPro" id="IPR000412">
    <property type="entry name" value="ABC_2_transport"/>
</dbReference>
<dbReference type="PIRSF" id="PIRSF006648">
    <property type="entry name" value="DrrB"/>
    <property type="match status" value="1"/>
</dbReference>
<evidence type="ECO:0000313" key="8">
    <source>
        <dbReference type="Proteomes" id="UP000287171"/>
    </source>
</evidence>
<accession>A0A402BJH7</accession>
<keyword evidence="8" id="KW-1185">Reference proteome</keyword>
<comment type="similarity">
    <text evidence="5">Belongs to the ABC-2 integral membrane protein family.</text>
</comment>
<dbReference type="RefSeq" id="WP_126631457.1">
    <property type="nucleotide sequence ID" value="NZ_BIFT01000002.1"/>
</dbReference>
<proteinExistence type="inferred from homology"/>
<feature type="domain" description="ABC transmembrane type-2" evidence="6">
    <location>
        <begin position="39"/>
        <end position="272"/>
    </location>
</feature>
<keyword evidence="4 5" id="KW-0472">Membrane</keyword>
<feature type="transmembrane region" description="Helical" evidence="5">
    <location>
        <begin position="71"/>
        <end position="96"/>
    </location>
</feature>
<dbReference type="InterPro" id="IPR051784">
    <property type="entry name" value="Nod_factor_ABC_transporter"/>
</dbReference>
<dbReference type="EMBL" id="BIFT01000002">
    <property type="protein sequence ID" value="GCE31495.1"/>
    <property type="molecule type" value="Genomic_DNA"/>
</dbReference>
<dbReference type="Proteomes" id="UP000287171">
    <property type="component" value="Unassembled WGS sequence"/>
</dbReference>
<comment type="subcellular location">
    <subcellularLocation>
        <location evidence="5">Cell membrane</location>
        <topology evidence="5">Multi-pass membrane protein</topology>
    </subcellularLocation>
    <subcellularLocation>
        <location evidence="1">Membrane</location>
        <topology evidence="1">Multi-pass membrane protein</topology>
    </subcellularLocation>
</comment>
<feature type="transmembrane region" description="Helical" evidence="5">
    <location>
        <begin position="187"/>
        <end position="205"/>
    </location>
</feature>
<reference evidence="8" key="1">
    <citation type="submission" date="2018-12" db="EMBL/GenBank/DDBJ databases">
        <title>Tengunoibacter tsumagoiensis gen. nov., sp. nov., Dictyobacter kobayashii sp. nov., D. alpinus sp. nov., and D. joshuensis sp. nov. and description of Dictyobacteraceae fam. nov. within the order Ktedonobacterales isolated from Tengu-no-mugimeshi.</title>
        <authorList>
            <person name="Wang C.M."/>
            <person name="Zheng Y."/>
            <person name="Sakai Y."/>
            <person name="Toyoda A."/>
            <person name="Minakuchi Y."/>
            <person name="Abe K."/>
            <person name="Yokota A."/>
            <person name="Yabe S."/>
        </authorList>
    </citation>
    <scope>NUCLEOTIDE SEQUENCE [LARGE SCALE GENOMIC DNA]</scope>
    <source>
        <strain evidence="8">Uno16</strain>
    </source>
</reference>
<keyword evidence="2 5" id="KW-0812">Transmembrane</keyword>
<dbReference type="GO" id="GO:0043190">
    <property type="term" value="C:ATP-binding cassette (ABC) transporter complex"/>
    <property type="evidence" value="ECO:0007669"/>
    <property type="project" value="InterPro"/>
</dbReference>
<evidence type="ECO:0000313" key="7">
    <source>
        <dbReference type="EMBL" id="GCE31495.1"/>
    </source>
</evidence>
<dbReference type="PRINTS" id="PR00164">
    <property type="entry name" value="ABC2TRNSPORT"/>
</dbReference>
<dbReference type="AlphaFoldDB" id="A0A402BJH7"/>
<sequence>MQNTLSQHSTAHAKRINITWNALVTIAARDVTRFLRDPMRLLFTFILPIIMVGGLAAPLQSNFGGAAGFNLMTFSITGLLAMSLFQSSMLGLVSLLEDRTSDFSQEMFIAPISRYAIIFGKILGEALVALVQGFVLVLMGLLIFKVPISATSLLLLLPVSLIVCLFGGAFGVLLISLFNSQRTANMVMPFILFPQIFLSGVFLPLRNMPWYLDILSKIMPMRYVVDLTRAIFYLGRPEYKQIILLNPLVNLLITAILFIIFLVSGTILFVRSEHNR</sequence>